<dbReference type="RefSeq" id="XP_018703435.1">
    <property type="nucleotide sequence ID" value="XM_018849408.1"/>
</dbReference>
<dbReference type="Proteomes" id="UP000076744">
    <property type="component" value="Unassembled WGS sequence"/>
</dbReference>
<dbReference type="STRING" id="1081104.A0A167TMX8"/>
<dbReference type="PROSITE" id="PS00674">
    <property type="entry name" value="AAA"/>
    <property type="match status" value="1"/>
</dbReference>
<dbReference type="InterPro" id="IPR050168">
    <property type="entry name" value="AAA_ATPase_domain"/>
</dbReference>
<dbReference type="InterPro" id="IPR003959">
    <property type="entry name" value="ATPase_AAA_core"/>
</dbReference>
<evidence type="ECO:0000256" key="3">
    <source>
        <dbReference type="ARBA" id="ARBA00023054"/>
    </source>
</evidence>
<dbReference type="InterPro" id="IPR003960">
    <property type="entry name" value="ATPase_AAA_CS"/>
</dbReference>
<dbReference type="PANTHER" id="PTHR23077:SF27">
    <property type="entry name" value="ATPASE FAMILY GENE 2 PROTEIN HOMOLOG A"/>
    <property type="match status" value="1"/>
</dbReference>
<organism evidence="5 6">
    <name type="scientific">Cordyceps fumosorosea (strain ARSEF 2679)</name>
    <name type="common">Isaria fumosorosea</name>
    <dbReference type="NCBI Taxonomy" id="1081104"/>
    <lineage>
        <taxon>Eukaryota</taxon>
        <taxon>Fungi</taxon>
        <taxon>Dikarya</taxon>
        <taxon>Ascomycota</taxon>
        <taxon>Pezizomycotina</taxon>
        <taxon>Sordariomycetes</taxon>
        <taxon>Hypocreomycetidae</taxon>
        <taxon>Hypocreales</taxon>
        <taxon>Cordycipitaceae</taxon>
        <taxon>Cordyceps</taxon>
    </lineage>
</organism>
<proteinExistence type="predicted"/>
<dbReference type="InterPro" id="IPR003593">
    <property type="entry name" value="AAA+_ATPase"/>
</dbReference>
<feature type="domain" description="AAA+ ATPase" evidence="4">
    <location>
        <begin position="249"/>
        <end position="376"/>
    </location>
</feature>
<sequence length="765" mass="83257">MVQGSVTVKVRPLTLPGLEKKNLQGAARLYVSKESLIALTKSLEGNKPCVVERLPPDDDAAAAAETPIQREALLCVLPEKNMSPNIGMMTRAFQEATGFRLGDQVRIALLQTTADVEEVVVRDTSDAEVNVKQRMYPVDWRAVLGEAMIDAEQIFPGMVFEGVAAHKTRRNFKVLRVNGQADNLGRFNEATSVIRILNPGEDDAPPNSTITPSGELAVTGIPGLAGQLAPLNKFLREFTRPLRFADRKCSCAFVIHGGRGTGKTMILNKLAATGWGTVHWIQPSCKSTVIRETFKKAAATGQPSIILLDELEDLLAKDRSNHDVVVEALGAELDALAARASAQGSLPPVLVVAACLDFMANVPPKLQKQTRLRRNLGLRIPRAPERREILDFMSLPLRESEREACLASLVSRTPAFNGDDLATLVENAKNIASERIWEAEGALEKTEDETEETPKPIDFLELSDLEQALRITRPTAMNDVNLNPPTVHWQDIGGQEELKKILSRMIKNTKSTSPISYQVLQSPSKGLLLYGPPGCSKTLSAQALATESAFNFFSVKPAELLNMYVGESERAMRTLFERARAASPSIIFFDEIDSIGGQRDPSSGGGGSTGRSNLSVNMLNALLTEMDGFESLGAVIVLAATNRPDAMDPALLRPGRFDQMVYVGPPDEAARQAVFGVHLRGLSLAPDVDFAALARLTEGNSGAEIKGICAEAGNAVLERHEDTDGAAPLQIAMEDLEAAIRRVPRHITKSMTDMYEAWARRFRKT</sequence>
<evidence type="ECO:0000313" key="5">
    <source>
        <dbReference type="EMBL" id="OAA60764.1"/>
    </source>
</evidence>
<dbReference type="SUPFAM" id="SSF52540">
    <property type="entry name" value="P-loop containing nucleoside triphosphate hydrolases"/>
    <property type="match status" value="2"/>
</dbReference>
<gene>
    <name evidence="5" type="ORF">ISF_05803</name>
</gene>
<evidence type="ECO:0000256" key="2">
    <source>
        <dbReference type="ARBA" id="ARBA00022840"/>
    </source>
</evidence>
<dbReference type="Pfam" id="PF17862">
    <property type="entry name" value="AAA_lid_3"/>
    <property type="match status" value="1"/>
</dbReference>
<dbReference type="Gene3D" id="3.40.50.300">
    <property type="entry name" value="P-loop containing nucleotide triphosphate hydrolases"/>
    <property type="match status" value="2"/>
</dbReference>
<accession>A0A167TMX8</accession>
<dbReference type="GeneID" id="30022095"/>
<comment type="caution">
    <text evidence="5">The sequence shown here is derived from an EMBL/GenBank/DDBJ whole genome shotgun (WGS) entry which is preliminary data.</text>
</comment>
<dbReference type="PANTHER" id="PTHR23077">
    <property type="entry name" value="AAA-FAMILY ATPASE"/>
    <property type="match status" value="1"/>
</dbReference>
<dbReference type="OrthoDB" id="27435at2759"/>
<dbReference type="EMBL" id="AZHB01000014">
    <property type="protein sequence ID" value="OAA60764.1"/>
    <property type="molecule type" value="Genomic_DNA"/>
</dbReference>
<evidence type="ECO:0000259" key="4">
    <source>
        <dbReference type="SMART" id="SM00382"/>
    </source>
</evidence>
<evidence type="ECO:0000313" key="6">
    <source>
        <dbReference type="Proteomes" id="UP000076744"/>
    </source>
</evidence>
<reference evidence="5 6" key="1">
    <citation type="journal article" date="2016" name="Genome Biol. Evol.">
        <title>Divergent and convergent evolution of fungal pathogenicity.</title>
        <authorList>
            <person name="Shang Y."/>
            <person name="Xiao G."/>
            <person name="Zheng P."/>
            <person name="Cen K."/>
            <person name="Zhan S."/>
            <person name="Wang C."/>
        </authorList>
    </citation>
    <scope>NUCLEOTIDE SEQUENCE [LARGE SCALE GENOMIC DNA]</scope>
    <source>
        <strain evidence="5 6">ARSEF 2679</strain>
    </source>
</reference>
<name>A0A167TMX8_CORFA</name>
<keyword evidence="2" id="KW-0067">ATP-binding</keyword>
<dbReference type="Pfam" id="PF00004">
    <property type="entry name" value="AAA"/>
    <property type="match status" value="2"/>
</dbReference>
<dbReference type="Gene3D" id="1.10.8.60">
    <property type="match status" value="2"/>
</dbReference>
<dbReference type="FunFam" id="3.40.50.300:FF:001025">
    <property type="entry name" value="ATPase family, AAA domain-containing 2B"/>
    <property type="match status" value="1"/>
</dbReference>
<protein>
    <submittedName>
        <fullName evidence="5">AAA family ATPase</fullName>
    </submittedName>
</protein>
<dbReference type="GO" id="GO:0005524">
    <property type="term" value="F:ATP binding"/>
    <property type="evidence" value="ECO:0007669"/>
    <property type="project" value="UniProtKB-KW"/>
</dbReference>
<feature type="domain" description="AAA+ ATPase" evidence="4">
    <location>
        <begin position="523"/>
        <end position="667"/>
    </location>
</feature>
<evidence type="ECO:0000256" key="1">
    <source>
        <dbReference type="ARBA" id="ARBA00022741"/>
    </source>
</evidence>
<dbReference type="SMART" id="SM00382">
    <property type="entry name" value="AAA"/>
    <property type="match status" value="2"/>
</dbReference>
<dbReference type="InterPro" id="IPR041569">
    <property type="entry name" value="AAA_lid_3"/>
</dbReference>
<keyword evidence="3" id="KW-0175">Coiled coil</keyword>
<dbReference type="AlphaFoldDB" id="A0A167TMX8"/>
<dbReference type="GO" id="GO:0016887">
    <property type="term" value="F:ATP hydrolysis activity"/>
    <property type="evidence" value="ECO:0007669"/>
    <property type="project" value="InterPro"/>
</dbReference>
<keyword evidence="1" id="KW-0547">Nucleotide-binding</keyword>
<dbReference type="InterPro" id="IPR027417">
    <property type="entry name" value="P-loop_NTPase"/>
</dbReference>
<keyword evidence="6" id="KW-1185">Reference proteome</keyword>
<dbReference type="GO" id="GO:0005737">
    <property type="term" value="C:cytoplasm"/>
    <property type="evidence" value="ECO:0007669"/>
    <property type="project" value="TreeGrafter"/>
</dbReference>